<dbReference type="PANTHER" id="PTHR24421">
    <property type="entry name" value="NITRATE/NITRITE SENSOR PROTEIN NARX-RELATED"/>
    <property type="match status" value="1"/>
</dbReference>
<keyword evidence="2 6" id="KW-0418">Kinase</keyword>
<organism evidence="6 7">
    <name type="scientific">Gordonia rubripertincta</name>
    <name type="common">Rhodococcus corallinus</name>
    <dbReference type="NCBI Taxonomy" id="36822"/>
    <lineage>
        <taxon>Bacteria</taxon>
        <taxon>Bacillati</taxon>
        <taxon>Actinomycetota</taxon>
        <taxon>Actinomycetes</taxon>
        <taxon>Mycobacteriales</taxon>
        <taxon>Gordoniaceae</taxon>
        <taxon>Gordonia</taxon>
    </lineage>
</organism>
<dbReference type="Gene3D" id="3.30.565.10">
    <property type="entry name" value="Histidine kinase-like ATPase, C-terminal domain"/>
    <property type="match status" value="1"/>
</dbReference>
<keyword evidence="7" id="KW-1185">Reference proteome</keyword>
<sequence>MRWGFAAVWLLFLIYPVASVVSSDTLSTAERIFTLTVLGCFALVYVLACVYVLFRRGLPEAVRTRNSIAVFLLLIALAGAAMVTLGENIFALAPYLMAVSAFAFPLPIAVATCVVLLGAAILTPEIVDGWSLDTSIVVMLLVVGPTLLAVRVLRAREELREQSAAASRRLDEQLAVVAERERVARDVHDILGHSLTVMTVKSELAGRLVDVDPTAAKAELADLHRISREALAEIRATVGGLRSPDLATELLSARTALVAARIEPSLPADVEVVDPAHRILFAWTLREAVTNVVRHSGATQARVTLGESRIEVADNGVGLQGPADGNGLRGLRERVEGSGGTLRIAGDDGTGTTIEVEVS</sequence>
<evidence type="ECO:0000256" key="1">
    <source>
        <dbReference type="ARBA" id="ARBA00022679"/>
    </source>
</evidence>
<proteinExistence type="predicted"/>
<feature type="domain" description="Signal transduction histidine kinase subgroup 3 dimerisation and phosphoacceptor" evidence="5">
    <location>
        <begin position="179"/>
        <end position="245"/>
    </location>
</feature>
<dbReference type="SUPFAM" id="SSF55874">
    <property type="entry name" value="ATPase domain of HSP90 chaperone/DNA topoisomerase II/histidine kinase"/>
    <property type="match status" value="1"/>
</dbReference>
<keyword evidence="1" id="KW-0808">Transferase</keyword>
<evidence type="ECO:0000256" key="3">
    <source>
        <dbReference type="ARBA" id="ARBA00023012"/>
    </source>
</evidence>
<dbReference type="InterPro" id="IPR036890">
    <property type="entry name" value="HATPase_C_sf"/>
</dbReference>
<keyword evidence="3" id="KW-0902">Two-component regulatory system</keyword>
<dbReference type="GO" id="GO:0016301">
    <property type="term" value="F:kinase activity"/>
    <property type="evidence" value="ECO:0007669"/>
    <property type="project" value="UniProtKB-KW"/>
</dbReference>
<dbReference type="EMBL" id="JAPWIE010000002">
    <property type="protein sequence ID" value="MCZ4549466.1"/>
    <property type="molecule type" value="Genomic_DNA"/>
</dbReference>
<protein>
    <submittedName>
        <fullName evidence="6">Sensor histidine kinase</fullName>
    </submittedName>
</protein>
<evidence type="ECO:0000256" key="2">
    <source>
        <dbReference type="ARBA" id="ARBA00022777"/>
    </source>
</evidence>
<dbReference type="InterPro" id="IPR011712">
    <property type="entry name" value="Sig_transdc_His_kin_sub3_dim/P"/>
</dbReference>
<gene>
    <name evidence="6" type="ORF">O4213_05700</name>
</gene>
<dbReference type="RefSeq" id="WP_301570001.1">
    <property type="nucleotide sequence ID" value="NZ_JAPWIE010000002.1"/>
</dbReference>
<keyword evidence="4" id="KW-0472">Membrane</keyword>
<evidence type="ECO:0000313" key="6">
    <source>
        <dbReference type="EMBL" id="MCZ4549466.1"/>
    </source>
</evidence>
<comment type="caution">
    <text evidence="6">The sequence shown here is derived from an EMBL/GenBank/DDBJ whole genome shotgun (WGS) entry which is preliminary data.</text>
</comment>
<name>A0ABT4MT89_GORRU</name>
<dbReference type="Gene3D" id="1.20.5.1930">
    <property type="match status" value="1"/>
</dbReference>
<dbReference type="CDD" id="cd16917">
    <property type="entry name" value="HATPase_UhpB-NarQ-NarX-like"/>
    <property type="match status" value="1"/>
</dbReference>
<dbReference type="InterPro" id="IPR050482">
    <property type="entry name" value="Sensor_HK_TwoCompSys"/>
</dbReference>
<keyword evidence="4" id="KW-1133">Transmembrane helix</keyword>
<evidence type="ECO:0000259" key="5">
    <source>
        <dbReference type="Pfam" id="PF07730"/>
    </source>
</evidence>
<feature type="transmembrane region" description="Helical" evidence="4">
    <location>
        <begin position="32"/>
        <end position="54"/>
    </location>
</feature>
<dbReference type="Proteomes" id="UP001067235">
    <property type="component" value="Unassembled WGS sequence"/>
</dbReference>
<accession>A0ABT4MT89</accession>
<feature type="transmembrane region" description="Helical" evidence="4">
    <location>
        <begin position="134"/>
        <end position="153"/>
    </location>
</feature>
<keyword evidence="4" id="KW-0812">Transmembrane</keyword>
<feature type="transmembrane region" description="Helical" evidence="4">
    <location>
        <begin position="92"/>
        <end position="122"/>
    </location>
</feature>
<reference evidence="6" key="1">
    <citation type="submission" date="2022-12" db="EMBL/GenBank/DDBJ databases">
        <authorList>
            <person name="Krivoruchko A.V."/>
            <person name="Elkin A."/>
        </authorList>
    </citation>
    <scope>NUCLEOTIDE SEQUENCE</scope>
    <source>
        <strain evidence="6">IEGM 1388</strain>
    </source>
</reference>
<evidence type="ECO:0000256" key="4">
    <source>
        <dbReference type="SAM" id="Phobius"/>
    </source>
</evidence>
<feature type="transmembrane region" description="Helical" evidence="4">
    <location>
        <begin position="66"/>
        <end position="86"/>
    </location>
</feature>
<dbReference type="Pfam" id="PF07730">
    <property type="entry name" value="HisKA_3"/>
    <property type="match status" value="1"/>
</dbReference>
<dbReference type="PANTHER" id="PTHR24421:SF63">
    <property type="entry name" value="SENSOR HISTIDINE KINASE DESK"/>
    <property type="match status" value="1"/>
</dbReference>
<evidence type="ECO:0000313" key="7">
    <source>
        <dbReference type="Proteomes" id="UP001067235"/>
    </source>
</evidence>